<feature type="transmembrane region" description="Helical" evidence="5">
    <location>
        <begin position="41"/>
        <end position="60"/>
    </location>
</feature>
<accession>A0ABV5GKN0</accession>
<dbReference type="EMBL" id="JBHMEY010000012">
    <property type="protein sequence ID" value="MFB9095909.1"/>
    <property type="molecule type" value="Genomic_DNA"/>
</dbReference>
<evidence type="ECO:0000256" key="3">
    <source>
        <dbReference type="ARBA" id="ARBA00022989"/>
    </source>
</evidence>
<evidence type="ECO:0000256" key="4">
    <source>
        <dbReference type="ARBA" id="ARBA00023136"/>
    </source>
</evidence>
<gene>
    <name evidence="6" type="ORF">ACFFVF_05235</name>
</gene>
<evidence type="ECO:0000313" key="7">
    <source>
        <dbReference type="Proteomes" id="UP001589607"/>
    </source>
</evidence>
<proteinExistence type="predicted"/>
<name>A0ABV5GKN0_9FLAO</name>
<keyword evidence="3 5" id="KW-1133">Transmembrane helix</keyword>
<dbReference type="RefSeq" id="WP_236457470.1">
    <property type="nucleotide sequence ID" value="NZ_CBCSGE010000006.1"/>
</dbReference>
<keyword evidence="4 5" id="KW-0472">Membrane</keyword>
<dbReference type="Proteomes" id="UP001589607">
    <property type="component" value="Unassembled WGS sequence"/>
</dbReference>
<keyword evidence="2 5" id="KW-0812">Transmembrane</keyword>
<evidence type="ECO:0000256" key="2">
    <source>
        <dbReference type="ARBA" id="ARBA00022692"/>
    </source>
</evidence>
<keyword evidence="7" id="KW-1185">Reference proteome</keyword>
<evidence type="ECO:0000256" key="5">
    <source>
        <dbReference type="SAM" id="Phobius"/>
    </source>
</evidence>
<sequence length="448" mass="51102">MPTNDNIPSTNTETSAAINIELRSEQVQEILTKIPHWMIRWGNLLILIIVLLVLLFSYFIKYPDVNSTQITITTLVPPEKLTARTSGRIETILIEDNQVIEKGTPLAVIENSANYKDVFLLKSILDTINLSRTPFPFEKLQYTQFGDVESQFAIFQKEYSAEELQKQLKPYQVETIAQGFEARQISERLSLLESQKSINLTELELQKNDLNRYETLYKNGVIADQEFEKQKMSYLQSQKNYKNLLSSISQLKSSLNELNRSSKTTKINSTKDAINLERNVIQAFFQLKKAVKDWELNFVLRTAMRGKVSFMQLWAENQTVSAGDQVFSVVPIDNEVYVGKVKAVAQNSGKLKAGQSVNIRLANFPDTEFGIIKGIVKNISATPDKDGNLLIDVSLPNGLDTSYDKKIIFQQEMIGSADIITEDLRLIERFFYQFKSMFSRKSKTEKAK</sequence>
<dbReference type="PANTHER" id="PTHR30386:SF26">
    <property type="entry name" value="TRANSPORT PROTEIN COMB"/>
    <property type="match status" value="1"/>
</dbReference>
<dbReference type="PRINTS" id="PR01490">
    <property type="entry name" value="RTXTOXIND"/>
</dbReference>
<organism evidence="6 7">
    <name type="scientific">Flavobacterium jumunjinense</name>
    <dbReference type="NCBI Taxonomy" id="998845"/>
    <lineage>
        <taxon>Bacteria</taxon>
        <taxon>Pseudomonadati</taxon>
        <taxon>Bacteroidota</taxon>
        <taxon>Flavobacteriia</taxon>
        <taxon>Flavobacteriales</taxon>
        <taxon>Flavobacteriaceae</taxon>
        <taxon>Flavobacterium</taxon>
    </lineage>
</organism>
<comment type="subcellular location">
    <subcellularLocation>
        <location evidence="1">Membrane</location>
        <topology evidence="1">Single-pass membrane protein</topology>
    </subcellularLocation>
</comment>
<evidence type="ECO:0000313" key="6">
    <source>
        <dbReference type="EMBL" id="MFB9095909.1"/>
    </source>
</evidence>
<comment type="caution">
    <text evidence="6">The sequence shown here is derived from an EMBL/GenBank/DDBJ whole genome shotgun (WGS) entry which is preliminary data.</text>
</comment>
<protein>
    <submittedName>
        <fullName evidence="6">HlyD family secretion protein</fullName>
    </submittedName>
</protein>
<reference evidence="6 7" key="1">
    <citation type="submission" date="2024-09" db="EMBL/GenBank/DDBJ databases">
        <authorList>
            <person name="Sun Q."/>
            <person name="Mori K."/>
        </authorList>
    </citation>
    <scope>NUCLEOTIDE SEQUENCE [LARGE SCALE GENOMIC DNA]</scope>
    <source>
        <strain evidence="6 7">CECT 7955</strain>
    </source>
</reference>
<dbReference type="PANTHER" id="PTHR30386">
    <property type="entry name" value="MEMBRANE FUSION SUBUNIT OF EMRAB-TOLC MULTIDRUG EFFLUX PUMP"/>
    <property type="match status" value="1"/>
</dbReference>
<evidence type="ECO:0000256" key="1">
    <source>
        <dbReference type="ARBA" id="ARBA00004167"/>
    </source>
</evidence>
<dbReference type="InterPro" id="IPR050739">
    <property type="entry name" value="MFP"/>
</dbReference>